<dbReference type="Proteomes" id="UP001500420">
    <property type="component" value="Unassembled WGS sequence"/>
</dbReference>
<comment type="caution">
    <text evidence="1">The sequence shown here is derived from an EMBL/GenBank/DDBJ whole genome shotgun (WGS) entry which is preliminary data.</text>
</comment>
<dbReference type="EMBL" id="BAAADV010000001">
    <property type="protein sequence ID" value="GAA0666586.1"/>
    <property type="molecule type" value="Genomic_DNA"/>
</dbReference>
<sequence>MTGANFSVTREKYTRRRAVLATGTTLAAVGLSGCAGVLGGGADGVVTENELEGDLEVLDHEIENTRLSGTKSVKVDVTVTNNSEDALTAAAIAEFFDGNGVSIDESAATTPKSVPRSQDVQLHPAARGRVEDVSRYELRLVERF</sequence>
<dbReference type="Gene3D" id="2.60.40.3230">
    <property type="match status" value="1"/>
</dbReference>
<proteinExistence type="predicted"/>
<accession>A0AAV3T999</accession>
<protein>
    <recommendedName>
        <fullName evidence="3">DUF4352 domain-containing protein</fullName>
    </recommendedName>
</protein>
<evidence type="ECO:0000313" key="1">
    <source>
        <dbReference type="EMBL" id="GAA0666586.1"/>
    </source>
</evidence>
<dbReference type="AlphaFoldDB" id="A0AAV3T999"/>
<dbReference type="RefSeq" id="WP_377074864.1">
    <property type="nucleotide sequence ID" value="NZ_JBHSWS010000291.1"/>
</dbReference>
<evidence type="ECO:0008006" key="3">
    <source>
        <dbReference type="Google" id="ProtNLM"/>
    </source>
</evidence>
<organism evidence="1 2">
    <name type="scientific">Natronoarchaeum mannanilyticum</name>
    <dbReference type="NCBI Taxonomy" id="926360"/>
    <lineage>
        <taxon>Archaea</taxon>
        <taxon>Methanobacteriati</taxon>
        <taxon>Methanobacteriota</taxon>
        <taxon>Stenosarchaea group</taxon>
        <taxon>Halobacteria</taxon>
        <taxon>Halobacteriales</taxon>
        <taxon>Natronoarchaeaceae</taxon>
    </lineage>
</organism>
<keyword evidence="2" id="KW-1185">Reference proteome</keyword>
<dbReference type="InterPro" id="IPR038483">
    <property type="entry name" value="YcfL-like_sf"/>
</dbReference>
<gene>
    <name evidence="1" type="ORF">GCM10009020_09850</name>
</gene>
<reference evidence="1 2" key="1">
    <citation type="journal article" date="2019" name="Int. J. Syst. Evol. Microbiol.">
        <title>The Global Catalogue of Microorganisms (GCM) 10K type strain sequencing project: providing services to taxonomists for standard genome sequencing and annotation.</title>
        <authorList>
            <consortium name="The Broad Institute Genomics Platform"/>
            <consortium name="The Broad Institute Genome Sequencing Center for Infectious Disease"/>
            <person name="Wu L."/>
            <person name="Ma J."/>
        </authorList>
    </citation>
    <scope>NUCLEOTIDE SEQUENCE [LARGE SCALE GENOMIC DNA]</scope>
    <source>
        <strain evidence="1 2">JCM 16328</strain>
    </source>
</reference>
<name>A0AAV3T999_9EURY</name>
<evidence type="ECO:0000313" key="2">
    <source>
        <dbReference type="Proteomes" id="UP001500420"/>
    </source>
</evidence>